<dbReference type="PANTHER" id="PTHR43383:SF2">
    <property type="entry name" value="AMIDOHYDROLASE 2 FAMILY PROTEIN"/>
    <property type="match status" value="1"/>
</dbReference>
<dbReference type="InterPro" id="IPR043502">
    <property type="entry name" value="DNA/RNA_pol_sf"/>
</dbReference>
<dbReference type="PANTHER" id="PTHR43383">
    <property type="entry name" value="NODULIN 6"/>
    <property type="match status" value="1"/>
</dbReference>
<gene>
    <name evidence="2" type="ORF">CRG98_046822</name>
</gene>
<evidence type="ECO:0000313" key="2">
    <source>
        <dbReference type="EMBL" id="PKI32774.1"/>
    </source>
</evidence>
<dbReference type="InterPro" id="IPR013103">
    <property type="entry name" value="RVT_2"/>
</dbReference>
<dbReference type="AlphaFoldDB" id="A0A2I0HM56"/>
<protein>
    <recommendedName>
        <fullName evidence="1">Reverse transcriptase Ty1/copia-type domain-containing protein</fullName>
    </recommendedName>
</protein>
<dbReference type="STRING" id="22663.A0A2I0HM56"/>
<reference evidence="2 3" key="1">
    <citation type="submission" date="2017-11" db="EMBL/GenBank/DDBJ databases">
        <title>De-novo sequencing of pomegranate (Punica granatum L.) genome.</title>
        <authorList>
            <person name="Akparov Z."/>
            <person name="Amiraslanov A."/>
            <person name="Hajiyeva S."/>
            <person name="Abbasov M."/>
            <person name="Kaur K."/>
            <person name="Hamwieh A."/>
            <person name="Solovyev V."/>
            <person name="Salamov A."/>
            <person name="Braich B."/>
            <person name="Kosarev P."/>
            <person name="Mahmoud A."/>
            <person name="Hajiyev E."/>
            <person name="Babayeva S."/>
            <person name="Izzatullayeva V."/>
            <person name="Mammadov A."/>
            <person name="Mammadov A."/>
            <person name="Sharifova S."/>
            <person name="Ojaghi J."/>
            <person name="Eynullazada K."/>
            <person name="Bayramov B."/>
            <person name="Abdulazimova A."/>
            <person name="Shahmuradov I."/>
        </authorList>
    </citation>
    <scope>NUCLEOTIDE SEQUENCE [LARGE SCALE GENOMIC DNA]</scope>
    <source>
        <strain evidence="3">cv. AG2017</strain>
        <tissue evidence="2">Leaf</tissue>
    </source>
</reference>
<evidence type="ECO:0000259" key="1">
    <source>
        <dbReference type="Pfam" id="PF07727"/>
    </source>
</evidence>
<dbReference type="Pfam" id="PF07727">
    <property type="entry name" value="RVT_2"/>
    <property type="match status" value="1"/>
</dbReference>
<proteinExistence type="predicted"/>
<organism evidence="2 3">
    <name type="scientific">Punica granatum</name>
    <name type="common">Pomegranate</name>
    <dbReference type="NCBI Taxonomy" id="22663"/>
    <lineage>
        <taxon>Eukaryota</taxon>
        <taxon>Viridiplantae</taxon>
        <taxon>Streptophyta</taxon>
        <taxon>Embryophyta</taxon>
        <taxon>Tracheophyta</taxon>
        <taxon>Spermatophyta</taxon>
        <taxon>Magnoliopsida</taxon>
        <taxon>eudicotyledons</taxon>
        <taxon>Gunneridae</taxon>
        <taxon>Pentapetalae</taxon>
        <taxon>rosids</taxon>
        <taxon>malvids</taxon>
        <taxon>Myrtales</taxon>
        <taxon>Lythraceae</taxon>
        <taxon>Punica</taxon>
    </lineage>
</organism>
<dbReference type="Proteomes" id="UP000233551">
    <property type="component" value="Unassembled WGS sequence"/>
</dbReference>
<evidence type="ECO:0000313" key="3">
    <source>
        <dbReference type="Proteomes" id="UP000233551"/>
    </source>
</evidence>
<keyword evidence="3" id="KW-1185">Reference proteome</keyword>
<accession>A0A2I0HM56</accession>
<name>A0A2I0HM56_PUNGR</name>
<sequence length="212" mass="24543">MHQLDVHNAFLHGELEEEVYMKLPPGFSHRRPGYACRLQKSLYGLRQASRNWFSKFTSALRNYGFSQSEADHSLFTLQRDKKFLAVLVYVDDMIVVGNSSEDCTSLKRYLDTHFRIKDLGSLKYFLGIEVTRMEKGLFLNQRKYALDIINECGLLGSKPSYFPMEQRHGLSSDSGSPISKPTRYRRLIGRLIYLTITRPELSYSVHILSHIL</sequence>
<comment type="caution">
    <text evidence="2">The sequence shown here is derived from an EMBL/GenBank/DDBJ whole genome shotgun (WGS) entry which is preliminary data.</text>
</comment>
<dbReference type="SUPFAM" id="SSF56672">
    <property type="entry name" value="DNA/RNA polymerases"/>
    <property type="match status" value="1"/>
</dbReference>
<dbReference type="EMBL" id="PGOL01007333">
    <property type="protein sequence ID" value="PKI32774.1"/>
    <property type="molecule type" value="Genomic_DNA"/>
</dbReference>
<feature type="domain" description="Reverse transcriptase Ty1/copia-type" evidence="1">
    <location>
        <begin position="1"/>
        <end position="165"/>
    </location>
</feature>